<evidence type="ECO:0000313" key="2">
    <source>
        <dbReference type="EMBL" id="WAH64059.1"/>
    </source>
</evidence>
<dbReference type="EMBL" id="CP107241">
    <property type="protein sequence ID" value="WAH64059.1"/>
    <property type="molecule type" value="Genomic_DNA"/>
</dbReference>
<organism evidence="2 3">
    <name type="scientific">Xanthomonas hortorum</name>
    <dbReference type="NCBI Taxonomy" id="56454"/>
    <lineage>
        <taxon>Bacteria</taxon>
        <taxon>Pseudomonadati</taxon>
        <taxon>Pseudomonadota</taxon>
        <taxon>Gammaproteobacteria</taxon>
        <taxon>Lysobacterales</taxon>
        <taxon>Lysobacteraceae</taxon>
        <taxon>Xanthomonas</taxon>
    </lineage>
</organism>
<dbReference type="Proteomes" id="UP001164737">
    <property type="component" value="Chromosome"/>
</dbReference>
<feature type="domain" description="Ribbon-helix-helix protein CopG" evidence="1">
    <location>
        <begin position="21"/>
        <end position="57"/>
    </location>
</feature>
<reference evidence="2" key="1">
    <citation type="submission" date="2022-10" db="EMBL/GenBank/DDBJ databases">
        <title>Complete genome sequence resource for Xanthomonas hortorum isolated from Greek Oregano.</title>
        <authorList>
            <person name="Gonzalez-Tobon J."/>
            <person name="Helmann T.C."/>
            <person name="Daughtrey M."/>
            <person name="Stodghill P.V."/>
            <person name="Filiatrault M.J."/>
        </authorList>
    </citation>
    <scope>NUCLEOTIDE SEQUENCE</scope>
    <source>
        <strain evidence="2">Oregano 108</strain>
    </source>
</reference>
<dbReference type="GO" id="GO:0006355">
    <property type="term" value="P:regulation of DNA-templated transcription"/>
    <property type="evidence" value="ECO:0007669"/>
    <property type="project" value="InterPro"/>
</dbReference>
<sequence length="66" mass="7479">METKAPQKTESKSDPKTIRASVSFPNDLYETLEKIAKEKKVSVAWIVRDAAEKYVNEQWPLLAGRG</sequence>
<proteinExistence type="predicted"/>
<gene>
    <name evidence="2" type="ORF">OEG85_22025</name>
</gene>
<dbReference type="CDD" id="cd21631">
    <property type="entry name" value="RHH_CopG_NikR-like"/>
    <property type="match status" value="1"/>
</dbReference>
<dbReference type="RefSeq" id="WP_268213042.1">
    <property type="nucleotide sequence ID" value="NZ_CP107241.1"/>
</dbReference>
<dbReference type="InterPro" id="IPR010985">
    <property type="entry name" value="Ribbon_hlx_hlx"/>
</dbReference>
<evidence type="ECO:0000313" key="3">
    <source>
        <dbReference type="Proteomes" id="UP001164737"/>
    </source>
</evidence>
<dbReference type="SUPFAM" id="SSF47598">
    <property type="entry name" value="Ribbon-helix-helix"/>
    <property type="match status" value="1"/>
</dbReference>
<dbReference type="InterPro" id="IPR002145">
    <property type="entry name" value="CopG"/>
</dbReference>
<dbReference type="AlphaFoldDB" id="A0AA47ERU6"/>
<accession>A0AA47ERU6</accession>
<evidence type="ECO:0000259" key="1">
    <source>
        <dbReference type="Pfam" id="PF01402"/>
    </source>
</evidence>
<protein>
    <submittedName>
        <fullName evidence="2">Ribbon-helix-helix domain-containing protein</fullName>
    </submittedName>
</protein>
<dbReference type="Pfam" id="PF01402">
    <property type="entry name" value="RHH_1"/>
    <property type="match status" value="1"/>
</dbReference>
<name>A0AA47ERU6_9XANT</name>